<keyword evidence="1 7" id="KW-0489">Methyltransferase</keyword>
<feature type="domain" description="O-methyltransferase C-terminal" evidence="5">
    <location>
        <begin position="119"/>
        <end position="329"/>
    </location>
</feature>
<keyword evidence="8" id="KW-1185">Reference proteome</keyword>
<dbReference type="SUPFAM" id="SSF53335">
    <property type="entry name" value="S-adenosyl-L-methionine-dependent methyltransferases"/>
    <property type="match status" value="1"/>
</dbReference>
<reference evidence="7 8" key="1">
    <citation type="submission" date="2018-04" db="EMBL/GenBank/DDBJ databases">
        <title>Flavobacterium sp. nov., isolated from glacier ice.</title>
        <authorList>
            <person name="Liu Q."/>
            <person name="Xin Y.-H."/>
        </authorList>
    </citation>
    <scope>NUCLEOTIDE SEQUENCE [LARGE SCALE GENOMIC DNA]</scope>
    <source>
        <strain evidence="7 8">LB2P30</strain>
    </source>
</reference>
<sequence length="347" mass="38376">MEKHDNQPSPASIMQIGSGFWASKVLLAAVKFQLFTKLAEKGKMSAQQIKAMLSLKCTDIHLYDFLDALTGFGFLHRDGLLESAVYSNSIHTDAFLDINKPTYIGGMLEMMNNRLYQFWGNLEEGLLTGLPQNEIKSGEENLFGELYKSPEKLLEFINAMGSIQNGNFNALAQLFDFSKYKTLTDVGGSGAMLSMMVAKYQSHMNCISFDLPAVEPIANAKIKDAQLSDRVKTASGDFFTDPFPKADVITMGNILHDWDESQKIKLLQKAYDALPEGGAFVAIENVIDDERTKNVFGMMMSLNMLIETGTGFDYTFSSFNKWTKSVGFKSTLIVPLTGAASAAIAYK</sequence>
<dbReference type="Proteomes" id="UP000245618">
    <property type="component" value="Unassembled WGS sequence"/>
</dbReference>
<feature type="active site" description="Proton acceptor" evidence="4">
    <location>
        <position position="256"/>
    </location>
</feature>
<evidence type="ECO:0000256" key="4">
    <source>
        <dbReference type="PIRSR" id="PIRSR005739-1"/>
    </source>
</evidence>
<proteinExistence type="predicted"/>
<organism evidence="7 8">
    <name type="scientific">Flavobacterium laiguense</name>
    <dbReference type="NCBI Taxonomy" id="2169409"/>
    <lineage>
        <taxon>Bacteria</taxon>
        <taxon>Pseudomonadati</taxon>
        <taxon>Bacteroidota</taxon>
        <taxon>Flavobacteriia</taxon>
        <taxon>Flavobacteriales</taxon>
        <taxon>Flavobacteriaceae</taxon>
        <taxon>Flavobacterium</taxon>
    </lineage>
</organism>
<evidence type="ECO:0000259" key="6">
    <source>
        <dbReference type="Pfam" id="PF08100"/>
    </source>
</evidence>
<keyword evidence="3" id="KW-0949">S-adenosyl-L-methionine</keyword>
<dbReference type="Pfam" id="PF00891">
    <property type="entry name" value="Methyltransf_2"/>
    <property type="match status" value="1"/>
</dbReference>
<evidence type="ECO:0000259" key="5">
    <source>
        <dbReference type="Pfam" id="PF00891"/>
    </source>
</evidence>
<dbReference type="AlphaFoldDB" id="A0A2U1JU69"/>
<dbReference type="SUPFAM" id="SSF46785">
    <property type="entry name" value="Winged helix' DNA-binding domain"/>
    <property type="match status" value="1"/>
</dbReference>
<dbReference type="PANTHER" id="PTHR11746">
    <property type="entry name" value="O-METHYLTRANSFERASE"/>
    <property type="match status" value="1"/>
</dbReference>
<dbReference type="GO" id="GO:0032259">
    <property type="term" value="P:methylation"/>
    <property type="evidence" value="ECO:0007669"/>
    <property type="project" value="UniProtKB-KW"/>
</dbReference>
<dbReference type="RefSeq" id="WP_116763778.1">
    <property type="nucleotide sequence ID" value="NZ_QCZH01000013.1"/>
</dbReference>
<gene>
    <name evidence="7" type="ORF">DB891_11775</name>
</gene>
<dbReference type="OrthoDB" id="9766840at2"/>
<name>A0A2U1JU69_9FLAO</name>
<keyword evidence="2 7" id="KW-0808">Transferase</keyword>
<comment type="caution">
    <text evidence="7">The sequence shown here is derived from an EMBL/GenBank/DDBJ whole genome shotgun (WGS) entry which is preliminary data.</text>
</comment>
<dbReference type="EMBL" id="QCZH01000013">
    <property type="protein sequence ID" value="PWA08499.1"/>
    <property type="molecule type" value="Genomic_DNA"/>
</dbReference>
<dbReference type="InterPro" id="IPR029063">
    <property type="entry name" value="SAM-dependent_MTases_sf"/>
</dbReference>
<evidence type="ECO:0000256" key="1">
    <source>
        <dbReference type="ARBA" id="ARBA00022603"/>
    </source>
</evidence>
<dbReference type="InterPro" id="IPR016461">
    <property type="entry name" value="COMT-like"/>
</dbReference>
<accession>A0A2U1JU69</accession>
<dbReference type="PROSITE" id="PS51683">
    <property type="entry name" value="SAM_OMT_II"/>
    <property type="match status" value="1"/>
</dbReference>
<evidence type="ECO:0000313" key="7">
    <source>
        <dbReference type="EMBL" id="PWA08499.1"/>
    </source>
</evidence>
<dbReference type="GO" id="GO:0008171">
    <property type="term" value="F:O-methyltransferase activity"/>
    <property type="evidence" value="ECO:0007669"/>
    <property type="project" value="InterPro"/>
</dbReference>
<evidence type="ECO:0000313" key="8">
    <source>
        <dbReference type="Proteomes" id="UP000245618"/>
    </source>
</evidence>
<dbReference type="InterPro" id="IPR036390">
    <property type="entry name" value="WH_DNA-bd_sf"/>
</dbReference>
<dbReference type="InterPro" id="IPR001077">
    <property type="entry name" value="COMT_C"/>
</dbReference>
<dbReference type="Gene3D" id="3.40.50.150">
    <property type="entry name" value="Vaccinia Virus protein VP39"/>
    <property type="match status" value="1"/>
</dbReference>
<dbReference type="Gene3D" id="1.10.10.10">
    <property type="entry name" value="Winged helix-like DNA-binding domain superfamily/Winged helix DNA-binding domain"/>
    <property type="match status" value="1"/>
</dbReference>
<dbReference type="InterPro" id="IPR012967">
    <property type="entry name" value="COMT_dimerisation"/>
</dbReference>
<evidence type="ECO:0000256" key="2">
    <source>
        <dbReference type="ARBA" id="ARBA00022679"/>
    </source>
</evidence>
<evidence type="ECO:0000256" key="3">
    <source>
        <dbReference type="ARBA" id="ARBA00022691"/>
    </source>
</evidence>
<dbReference type="PIRSF" id="PIRSF005739">
    <property type="entry name" value="O-mtase"/>
    <property type="match status" value="1"/>
</dbReference>
<protein>
    <submittedName>
        <fullName evidence="7">Methyltransferase</fullName>
    </submittedName>
</protein>
<dbReference type="InterPro" id="IPR036388">
    <property type="entry name" value="WH-like_DNA-bd_sf"/>
</dbReference>
<feature type="domain" description="O-methyltransferase dimerisation" evidence="6">
    <location>
        <begin position="15"/>
        <end position="94"/>
    </location>
</feature>
<dbReference type="GO" id="GO:0046983">
    <property type="term" value="F:protein dimerization activity"/>
    <property type="evidence" value="ECO:0007669"/>
    <property type="project" value="InterPro"/>
</dbReference>
<dbReference type="Pfam" id="PF08100">
    <property type="entry name" value="Dimerisation"/>
    <property type="match status" value="1"/>
</dbReference>